<dbReference type="GO" id="GO:0050660">
    <property type="term" value="F:flavin adenine dinucleotide binding"/>
    <property type="evidence" value="ECO:0007669"/>
    <property type="project" value="InterPro"/>
</dbReference>
<gene>
    <name evidence="12" type="ORF">PHAECO_LOCUS1972</name>
</gene>
<dbReference type="InterPro" id="IPR016169">
    <property type="entry name" value="FAD-bd_PCMH_sub2"/>
</dbReference>
<dbReference type="Gene3D" id="3.30.43.10">
    <property type="entry name" value="Uridine Diphospho-n-acetylenolpyruvylglucosamine Reductase, domain 2"/>
    <property type="match status" value="1"/>
</dbReference>
<comment type="catalytic activity">
    <reaction evidence="9">
        <text>(R)-malate + A = oxaloacetate + AH2</text>
        <dbReference type="Rhea" id="RHEA:67460"/>
        <dbReference type="ChEBI" id="CHEBI:13193"/>
        <dbReference type="ChEBI" id="CHEBI:15588"/>
        <dbReference type="ChEBI" id="CHEBI:16452"/>
        <dbReference type="ChEBI" id="CHEBI:17499"/>
    </reaction>
    <physiologicalReaction direction="left-to-right" evidence="9">
        <dbReference type="Rhea" id="RHEA:67461"/>
    </physiologicalReaction>
</comment>
<dbReference type="EMBL" id="OU896716">
    <property type="protein sequence ID" value="CAH1117954.1"/>
    <property type="molecule type" value="Genomic_DNA"/>
</dbReference>
<evidence type="ECO:0000259" key="10">
    <source>
        <dbReference type="Pfam" id="PF01565"/>
    </source>
</evidence>
<keyword evidence="5" id="KW-0560">Oxidoreductase</keyword>
<accession>A0A9P0DEP8</accession>
<evidence type="ECO:0000256" key="7">
    <source>
        <dbReference type="ARBA" id="ARBA00039639"/>
    </source>
</evidence>
<dbReference type="InterPro" id="IPR016171">
    <property type="entry name" value="Vanillyl_alc_oxidase_C-sub2"/>
</dbReference>
<evidence type="ECO:0000313" key="13">
    <source>
        <dbReference type="Proteomes" id="UP001153737"/>
    </source>
</evidence>
<dbReference type="SUPFAM" id="SSF56176">
    <property type="entry name" value="FAD-binding/transporter-associated domain-like"/>
    <property type="match status" value="1"/>
</dbReference>
<reference evidence="12" key="2">
    <citation type="submission" date="2022-10" db="EMBL/GenBank/DDBJ databases">
        <authorList>
            <consortium name="ENA_rothamsted_submissions"/>
            <consortium name="culmorum"/>
            <person name="King R."/>
        </authorList>
    </citation>
    <scope>NUCLEOTIDE SEQUENCE</scope>
</reference>
<dbReference type="GO" id="GO:0005739">
    <property type="term" value="C:mitochondrion"/>
    <property type="evidence" value="ECO:0007669"/>
    <property type="project" value="TreeGrafter"/>
</dbReference>
<dbReference type="Proteomes" id="UP001153737">
    <property type="component" value="Chromosome 10"/>
</dbReference>
<evidence type="ECO:0000256" key="4">
    <source>
        <dbReference type="ARBA" id="ARBA00022827"/>
    </source>
</evidence>
<dbReference type="GO" id="GO:0051990">
    <property type="term" value="F:(R)-2-hydroxyglutarate dehydrogenase activity"/>
    <property type="evidence" value="ECO:0007669"/>
    <property type="project" value="UniProtKB-EC"/>
</dbReference>
<evidence type="ECO:0000256" key="9">
    <source>
        <dbReference type="ARBA" id="ARBA00049267"/>
    </source>
</evidence>
<organism evidence="12 13">
    <name type="scientific">Phaedon cochleariae</name>
    <name type="common">Mustard beetle</name>
    <dbReference type="NCBI Taxonomy" id="80249"/>
    <lineage>
        <taxon>Eukaryota</taxon>
        <taxon>Metazoa</taxon>
        <taxon>Ecdysozoa</taxon>
        <taxon>Arthropoda</taxon>
        <taxon>Hexapoda</taxon>
        <taxon>Insecta</taxon>
        <taxon>Pterygota</taxon>
        <taxon>Neoptera</taxon>
        <taxon>Endopterygota</taxon>
        <taxon>Coleoptera</taxon>
        <taxon>Polyphaga</taxon>
        <taxon>Cucujiformia</taxon>
        <taxon>Chrysomeloidea</taxon>
        <taxon>Chrysomelidae</taxon>
        <taxon>Chrysomelinae</taxon>
        <taxon>Chrysomelini</taxon>
        <taxon>Phaedon</taxon>
    </lineage>
</organism>
<reference evidence="12" key="1">
    <citation type="submission" date="2022-01" db="EMBL/GenBank/DDBJ databases">
        <authorList>
            <person name="King R."/>
        </authorList>
    </citation>
    <scope>NUCLEOTIDE SEQUENCE</scope>
</reference>
<evidence type="ECO:0000256" key="5">
    <source>
        <dbReference type="ARBA" id="ARBA00023002"/>
    </source>
</evidence>
<name>A0A9P0DEP8_PHACE</name>
<sequence length="498" mass="55577">MLSTAKTPGDKVFAFVKRYLHGKSALTKDIYDVKRENFNKLQNHHVQFFKDLLGDRTITDLHELEKYNQEWMRCVRGYSALALKPKTTGEVSEILKYCNDSNLAVCPHGGNTGLVGGAVPVFDEIVLSAELMNDIIHLDANSGVLVCQAGCVLENLDAIVAEAGLMVPIDLASKGSCHIGGNVATNAGGLKLLRYGNLHGNVLGLEVVKADGTIIDCLSTLKKDNTGFHLKHLFIGSEGTLGFITKVALQCPTRPKSVNVAFLGLNNFDKVLKTFKEAKHDLGEILSAFEVMDTATIEFMKEKLDISSPIGKYPFYLVIETSGSREEHDAEKLNFFLQSCLEQNIVSDGIMATETHKVNAIWSIRERVPDGFRKCGHLFCYDISLPLENYYLLVEDMTKHMGNMAIRVFGLGHMGDSNLHIQIEVEEFSRDLKNYIEPYIFQRTKQLKGSISAEHGMGFLKAKYLDFARPSSNVQMMKDLKRILDPKGIMNPYKVFPW</sequence>
<keyword evidence="13" id="KW-1185">Reference proteome</keyword>
<evidence type="ECO:0000259" key="11">
    <source>
        <dbReference type="Pfam" id="PF02913"/>
    </source>
</evidence>
<dbReference type="Gene3D" id="3.30.70.2740">
    <property type="match status" value="1"/>
</dbReference>
<dbReference type="Gene3D" id="1.10.45.10">
    <property type="entry name" value="Vanillyl-alcohol Oxidase, Chain A, domain 4"/>
    <property type="match status" value="1"/>
</dbReference>
<evidence type="ECO:0000256" key="8">
    <source>
        <dbReference type="ARBA" id="ARBA00045410"/>
    </source>
</evidence>
<dbReference type="PANTHER" id="PTHR43716">
    <property type="entry name" value="D-2-HYDROXYGLUTARATE DEHYDROGENASE, MITOCHONDRIAL"/>
    <property type="match status" value="1"/>
</dbReference>
<evidence type="ECO:0000256" key="2">
    <source>
        <dbReference type="ARBA" id="ARBA00008000"/>
    </source>
</evidence>
<dbReference type="InterPro" id="IPR051264">
    <property type="entry name" value="FAD-oxidored/transferase_4"/>
</dbReference>
<comment type="cofactor">
    <cofactor evidence="1">
        <name>FAD</name>
        <dbReference type="ChEBI" id="CHEBI:57692"/>
    </cofactor>
</comment>
<dbReference type="AlphaFoldDB" id="A0A9P0DEP8"/>
<keyword evidence="3" id="KW-0285">Flavoprotein</keyword>
<protein>
    <recommendedName>
        <fullName evidence="7">D-2-hydroxyglutarate dehydrogenase, mitochondrial</fullName>
        <ecNumber evidence="6">1.1.99.39</ecNumber>
    </recommendedName>
</protein>
<dbReference type="OrthoDB" id="5332616at2759"/>
<dbReference type="FunFam" id="3.30.43.10:FF:000011">
    <property type="entry name" value="D-lactate dehydrogenase (Cytochrome)"/>
    <property type="match status" value="1"/>
</dbReference>
<feature type="domain" description="FAD-binding oxidoreductase/transferase type 4 C-terminal" evidence="11">
    <location>
        <begin position="254"/>
        <end position="495"/>
    </location>
</feature>
<evidence type="ECO:0000313" key="12">
    <source>
        <dbReference type="EMBL" id="CAH1117954.1"/>
    </source>
</evidence>
<dbReference type="FunFam" id="1.10.45.10:FF:000001">
    <property type="entry name" value="D-lactate dehydrogenase mitochondrial"/>
    <property type="match status" value="1"/>
</dbReference>
<dbReference type="Pfam" id="PF02913">
    <property type="entry name" value="FAD-oxidase_C"/>
    <property type="match status" value="1"/>
</dbReference>
<dbReference type="PANTHER" id="PTHR43716:SF1">
    <property type="entry name" value="D-2-HYDROXYGLUTARATE DEHYDROGENASE, MITOCHONDRIAL"/>
    <property type="match status" value="1"/>
</dbReference>
<keyword evidence="4" id="KW-0274">FAD</keyword>
<evidence type="ECO:0000256" key="3">
    <source>
        <dbReference type="ARBA" id="ARBA00022630"/>
    </source>
</evidence>
<dbReference type="InterPro" id="IPR016167">
    <property type="entry name" value="FAD-bd_PCMH_sub1"/>
</dbReference>
<proteinExistence type="inferred from homology"/>
<dbReference type="FunFam" id="3.30.465.10:FF:000001">
    <property type="entry name" value="D-2-hydroxyglutarate dehydrogenase, mitochondrial"/>
    <property type="match status" value="1"/>
</dbReference>
<evidence type="ECO:0000256" key="1">
    <source>
        <dbReference type="ARBA" id="ARBA00001974"/>
    </source>
</evidence>
<dbReference type="InterPro" id="IPR006094">
    <property type="entry name" value="Oxid_FAD_bind_N"/>
</dbReference>
<dbReference type="SUPFAM" id="SSF55103">
    <property type="entry name" value="FAD-linked oxidases, C-terminal domain"/>
    <property type="match status" value="1"/>
</dbReference>
<comment type="similarity">
    <text evidence="2">Belongs to the FAD-binding oxidoreductase/transferase type 4 family.</text>
</comment>
<dbReference type="Pfam" id="PF01565">
    <property type="entry name" value="FAD_binding_4"/>
    <property type="match status" value="1"/>
</dbReference>
<dbReference type="FunFam" id="3.30.70.2190:FF:000001">
    <property type="entry name" value="D-2-hydroxyglutarate dehydrogenase mitochondrial"/>
    <property type="match status" value="1"/>
</dbReference>
<comment type="function">
    <text evidence="8">Catalyzes the oxidation of D-2-hydroxyglutarate (D-2-HG) to alpha-ketoglutarate. Also catalyzes the oxidation of other D-2-hydroxyacids, such as D-malate (D-MAL) and D-lactate (D-LAC). Exhibits high activities towards D-2-HG and D-MAL but a very weak activity towards D-LAC.</text>
</comment>
<dbReference type="InterPro" id="IPR036318">
    <property type="entry name" value="FAD-bd_PCMH-like_sf"/>
</dbReference>
<dbReference type="InterPro" id="IPR004113">
    <property type="entry name" value="FAD-bd_oxidored_4_C"/>
</dbReference>
<dbReference type="Gene3D" id="3.30.70.2190">
    <property type="match status" value="1"/>
</dbReference>
<evidence type="ECO:0000256" key="6">
    <source>
        <dbReference type="ARBA" id="ARBA00039003"/>
    </source>
</evidence>
<dbReference type="InterPro" id="IPR016164">
    <property type="entry name" value="FAD-linked_Oxase-like_C"/>
</dbReference>
<dbReference type="Gene3D" id="3.30.465.10">
    <property type="match status" value="1"/>
</dbReference>
<feature type="domain" description="FAD linked oxidase N-terminal" evidence="10">
    <location>
        <begin position="81"/>
        <end position="217"/>
    </location>
</feature>
<dbReference type="EC" id="1.1.99.39" evidence="6"/>